<sequence>MSGLSESDIQQLLLDCITLSQEADAIWGRKWSMMTWLYAFTRYNGVLLSIATFLPISSLESCKAGQYIIDILDATQFFCLASFSALRVYALMDGKILVTGIVLFLNLVPVGTNLVSGILCVGFNPQPHNGTQFFYATRVIVMDISLGTRISVIIGDVLVLIVTWSKTAKSYYEARQLRIKSPLATLLFRDGTFYFVVLLIINVLQVIGNNIPSLFTMQVSAPFFDTLPPLIVCRFILNLRQVKPAGSSWISGNQSGSLRFVGNAGEPLRFGADEEPEEEDENAVERLAKADEPDVVAQDIIKNNKDIANYDIDFSGQPYLQMLYFKWRITEAKIPKNRSRIPHGRAREVQGWLALTAKSPPRPTINHSLHSHPDPSLIFRAAEYPLEPPHPSPTTLTSEYDIASIAQEDDSGPVMIYSAGGLRSRLPGHSSVAYLTTHADSELATRCFPLIVPPPHHLQVCLLPASPSESHTLFPVQTVKQTSSSDSPPSSPPPHPTSLPLSQLNHNP</sequence>
<evidence type="ECO:0000313" key="1">
    <source>
        <dbReference type="EMBL" id="KAI0086731.1"/>
    </source>
</evidence>
<dbReference type="Proteomes" id="UP001055072">
    <property type="component" value="Unassembled WGS sequence"/>
</dbReference>
<gene>
    <name evidence="1" type="ORF">BDY19DRAFT_907923</name>
</gene>
<accession>A0ACB8TXM1</accession>
<name>A0ACB8TXM1_9APHY</name>
<evidence type="ECO:0000313" key="2">
    <source>
        <dbReference type="Proteomes" id="UP001055072"/>
    </source>
</evidence>
<dbReference type="EMBL" id="MU274921">
    <property type="protein sequence ID" value="KAI0086731.1"/>
    <property type="molecule type" value="Genomic_DNA"/>
</dbReference>
<protein>
    <submittedName>
        <fullName evidence="1">Uncharacterized protein</fullName>
    </submittedName>
</protein>
<reference evidence="1" key="1">
    <citation type="journal article" date="2021" name="Environ. Microbiol.">
        <title>Gene family expansions and transcriptome signatures uncover fungal adaptations to wood decay.</title>
        <authorList>
            <person name="Hage H."/>
            <person name="Miyauchi S."/>
            <person name="Viragh M."/>
            <person name="Drula E."/>
            <person name="Min B."/>
            <person name="Chaduli D."/>
            <person name="Navarro D."/>
            <person name="Favel A."/>
            <person name="Norest M."/>
            <person name="Lesage-Meessen L."/>
            <person name="Balint B."/>
            <person name="Merenyi Z."/>
            <person name="de Eugenio L."/>
            <person name="Morin E."/>
            <person name="Martinez A.T."/>
            <person name="Baldrian P."/>
            <person name="Stursova M."/>
            <person name="Martinez M.J."/>
            <person name="Novotny C."/>
            <person name="Magnuson J.K."/>
            <person name="Spatafora J.W."/>
            <person name="Maurice S."/>
            <person name="Pangilinan J."/>
            <person name="Andreopoulos W."/>
            <person name="LaButti K."/>
            <person name="Hundley H."/>
            <person name="Na H."/>
            <person name="Kuo A."/>
            <person name="Barry K."/>
            <person name="Lipzen A."/>
            <person name="Henrissat B."/>
            <person name="Riley R."/>
            <person name="Ahrendt S."/>
            <person name="Nagy L.G."/>
            <person name="Grigoriev I.V."/>
            <person name="Martin F."/>
            <person name="Rosso M.N."/>
        </authorList>
    </citation>
    <scope>NUCLEOTIDE SEQUENCE</scope>
    <source>
        <strain evidence="1">CBS 384.51</strain>
    </source>
</reference>
<comment type="caution">
    <text evidence="1">The sequence shown here is derived from an EMBL/GenBank/DDBJ whole genome shotgun (WGS) entry which is preliminary data.</text>
</comment>
<organism evidence="1 2">
    <name type="scientific">Irpex rosettiformis</name>
    <dbReference type="NCBI Taxonomy" id="378272"/>
    <lineage>
        <taxon>Eukaryota</taxon>
        <taxon>Fungi</taxon>
        <taxon>Dikarya</taxon>
        <taxon>Basidiomycota</taxon>
        <taxon>Agaricomycotina</taxon>
        <taxon>Agaricomycetes</taxon>
        <taxon>Polyporales</taxon>
        <taxon>Irpicaceae</taxon>
        <taxon>Irpex</taxon>
    </lineage>
</organism>
<keyword evidence="2" id="KW-1185">Reference proteome</keyword>
<proteinExistence type="predicted"/>